<dbReference type="Proteomes" id="UP000317273">
    <property type="component" value="Segment"/>
</dbReference>
<evidence type="ECO:0000313" key="2">
    <source>
        <dbReference type="Proteomes" id="UP000317273"/>
    </source>
</evidence>
<reference evidence="1 2" key="1">
    <citation type="submission" date="2019-06" db="EMBL/GenBank/DDBJ databases">
        <authorList>
            <person name="Lopez J."/>
            <person name="Ball K.N."/>
            <person name="Bhuiyan S."/>
            <person name="Nayek S."/>
            <person name="Sivoravong A."/>
            <person name="Hughes L.E."/>
            <person name="Garlena R.A."/>
            <person name="Russell D.A."/>
            <person name="Pope W.H."/>
            <person name="Jacobs-Sera D."/>
            <person name="Hatfull G.F."/>
        </authorList>
    </citation>
    <scope>NUCLEOTIDE SEQUENCE [LARGE SCALE GENOMIC DNA]</scope>
</reference>
<protein>
    <submittedName>
        <fullName evidence="1">Uncharacterized protein</fullName>
    </submittedName>
</protein>
<dbReference type="GeneID" id="64470560"/>
<dbReference type="RefSeq" id="YP_010054566.1">
    <property type="nucleotide sequence ID" value="NC_054655.1"/>
</dbReference>
<dbReference type="EMBL" id="MN062705">
    <property type="protein sequence ID" value="QDP44205.1"/>
    <property type="molecule type" value="Genomic_DNA"/>
</dbReference>
<dbReference type="KEGG" id="vg:64470560"/>
<gene>
    <name evidence="1" type="primary">1</name>
    <name evidence="1" type="ORF">SEA_CELIA_1</name>
</gene>
<evidence type="ECO:0000313" key="1">
    <source>
        <dbReference type="EMBL" id="QDP44205.1"/>
    </source>
</evidence>
<sequence length="65" mass="6842">MSQERSAQEIGEEFAQIVTGTTIVDGPAPAHTPLGRIEAFAAEHGEDALTPAHYAAARDGLPWPS</sequence>
<proteinExistence type="predicted"/>
<keyword evidence="2" id="KW-1185">Reference proteome</keyword>
<organism evidence="1 2">
    <name type="scientific">Streptomyces phage Celia</name>
    <dbReference type="NCBI Taxonomy" id="2590946"/>
    <lineage>
        <taxon>Viruses</taxon>
        <taxon>Duplodnaviria</taxon>
        <taxon>Heunggongvirae</taxon>
        <taxon>Uroviricota</taxon>
        <taxon>Caudoviricetes</taxon>
        <taxon>Arquatrovirinae</taxon>
        <taxon>Celiavirus</taxon>
        <taxon>Celiavirus celia</taxon>
    </lineage>
</organism>
<name>A0A516KRD5_9CAUD</name>
<accession>A0A516KRD5</accession>